<evidence type="ECO:0000256" key="21">
    <source>
        <dbReference type="PIRNR" id="PIRNR000830"/>
    </source>
</evidence>
<dbReference type="GO" id="GO:0003968">
    <property type="term" value="F:RNA-directed RNA polymerase activity"/>
    <property type="evidence" value="ECO:0007669"/>
    <property type="project" value="UniProtKB-KW"/>
</dbReference>
<evidence type="ECO:0000313" key="25">
    <source>
        <dbReference type="EMBL" id="QMP82354.1"/>
    </source>
</evidence>
<dbReference type="EC" id="2.7.7.48" evidence="21"/>
<evidence type="ECO:0000256" key="20">
    <source>
        <dbReference type="ARBA" id="ARBA00048548"/>
    </source>
</evidence>
<keyword evidence="12 21" id="KW-0946">Virion</keyword>
<dbReference type="InterPro" id="IPR016269">
    <property type="entry name" value="RNA-dir_pol_paramyxovirus"/>
</dbReference>
<evidence type="ECO:0000256" key="15">
    <source>
        <dbReference type="ARBA" id="ARBA00023268"/>
    </source>
</evidence>
<dbReference type="RefSeq" id="YP_010800589.1">
    <property type="nucleotide sequence ID" value="NC_076879.1"/>
</dbReference>
<dbReference type="EMBL" id="MT153547">
    <property type="protein sequence ID" value="QMP82354.1"/>
    <property type="molecule type" value="Viral_cRNA"/>
</dbReference>
<evidence type="ECO:0000256" key="5">
    <source>
        <dbReference type="ARBA" id="ARBA00022664"/>
    </source>
</evidence>
<keyword evidence="5 21" id="KW-0507">mRNA processing</keyword>
<proteinExistence type="inferred from homology"/>
<evidence type="ECO:0000256" key="13">
    <source>
        <dbReference type="ARBA" id="ARBA00022953"/>
    </source>
</evidence>
<dbReference type="KEGG" id="vg:80539203"/>
<name>A0AAE7IFV0_9MONO</name>
<dbReference type="EC" id="3.6.1.-" evidence="21"/>
<keyword evidence="8 21" id="KW-0548">Nucleotidyltransferase</keyword>
<keyword evidence="11 21" id="KW-0067">ATP-binding</keyword>
<comment type="catalytic activity">
    <reaction evidence="21">
        <text>RNA(n) + a ribonucleoside 5'-triphosphate = RNA(n+1) + diphosphate</text>
        <dbReference type="Rhea" id="RHEA:21248"/>
        <dbReference type="Rhea" id="RHEA-COMP:14527"/>
        <dbReference type="Rhea" id="RHEA-COMP:17342"/>
        <dbReference type="ChEBI" id="CHEBI:33019"/>
        <dbReference type="ChEBI" id="CHEBI:61557"/>
        <dbReference type="ChEBI" id="CHEBI:140395"/>
        <dbReference type="EC" id="2.7.7.48"/>
    </reaction>
</comment>
<dbReference type="PIRSF" id="PIRSF000830">
    <property type="entry name" value="RNA_pol_ParamyxoV"/>
    <property type="match status" value="1"/>
</dbReference>
<comment type="catalytic activity">
    <reaction evidence="18 21">
        <text>a 5'-end (5'-triphosphoguanosine)-adenylyl-adenylyl-cytidylyl-adenosine in mRNA + S-adenosyl-L-methionine = a 5'-end (5'-triphosphoguanosine)-(2'-O-methyladenylyl)-adenylyl-cytidylyl-adenosine in mRNA + S-adenosyl-L-homocysteine + H(+)</text>
        <dbReference type="Rhea" id="RHEA:65380"/>
        <dbReference type="Rhea" id="RHEA-COMP:16797"/>
        <dbReference type="Rhea" id="RHEA-COMP:16801"/>
        <dbReference type="ChEBI" id="CHEBI:15378"/>
        <dbReference type="ChEBI" id="CHEBI:57856"/>
        <dbReference type="ChEBI" id="CHEBI:59789"/>
        <dbReference type="ChEBI" id="CHEBI:156482"/>
        <dbReference type="ChEBI" id="CHEBI:156484"/>
    </reaction>
</comment>
<evidence type="ECO:0000256" key="17">
    <source>
        <dbReference type="ARBA" id="ARBA00024499"/>
    </source>
</evidence>
<dbReference type="GeneID" id="80539203"/>
<dbReference type="InterPro" id="IPR039530">
    <property type="entry name" value="L_methyltransferase_rhabdo"/>
</dbReference>
<evidence type="ECO:0000256" key="10">
    <source>
        <dbReference type="ARBA" id="ARBA00022801"/>
    </source>
</evidence>
<keyword evidence="13 21" id="KW-0693">Viral RNA replication</keyword>
<accession>A0AAE7IFV0</accession>
<keyword evidence="7 21" id="KW-0949">S-adenosyl-L-methionine</keyword>
<comment type="catalytic activity">
    <reaction evidence="16">
        <text>a 5'-end triphospho-adenylyl-adenylyl-cytidylyl-adenosine in mRNA + GDP + H(+) = a 5'-end (5'-triphosphoguanosine)-adenylyl-adenylyl-cytidylyl-adenosine in mRNA + diphosphate</text>
        <dbReference type="Rhea" id="RHEA:65436"/>
        <dbReference type="Rhea" id="RHEA-COMP:16797"/>
        <dbReference type="Rhea" id="RHEA-COMP:16799"/>
        <dbReference type="ChEBI" id="CHEBI:15378"/>
        <dbReference type="ChEBI" id="CHEBI:33019"/>
        <dbReference type="ChEBI" id="CHEBI:58189"/>
        <dbReference type="ChEBI" id="CHEBI:156484"/>
        <dbReference type="ChEBI" id="CHEBI:156503"/>
        <dbReference type="EC" id="2.7.7.88"/>
    </reaction>
</comment>
<feature type="domain" description="Mononegavirus-type SAM-dependent 2'-O-MTase" evidence="24">
    <location>
        <begin position="1725"/>
        <end position="1923"/>
    </location>
</feature>
<reference evidence="25" key="2">
    <citation type="submission" date="2020-03" db="EMBL/GenBank/DDBJ databases">
        <authorList>
            <person name="Kafer S."/>
            <person name="Paraskevopoulou S."/>
            <person name="Zirkel F."/>
            <person name="Wieseke N."/>
            <person name="Donath A."/>
            <person name="Petersen M."/>
            <person name="Jones T.C."/>
            <person name="Liu S."/>
            <person name="Zhou X."/>
            <person name="Middendorf M."/>
            <person name="Junglen S."/>
            <person name="Misof B."/>
            <person name="Drosten C."/>
        </authorList>
    </citation>
    <scope>NUCLEOTIDE SEQUENCE</scope>
    <source>
        <strain evidence="25">OKIAV94</strain>
    </source>
</reference>
<evidence type="ECO:0000313" key="26">
    <source>
        <dbReference type="Proteomes" id="UP000830710"/>
    </source>
</evidence>
<evidence type="ECO:0000256" key="8">
    <source>
        <dbReference type="ARBA" id="ARBA00022695"/>
    </source>
</evidence>
<dbReference type="PROSITE" id="PS51590">
    <property type="entry name" value="SAM_MT_MNV_L"/>
    <property type="match status" value="1"/>
</dbReference>
<evidence type="ECO:0000256" key="19">
    <source>
        <dbReference type="ARBA" id="ARBA00047370"/>
    </source>
</evidence>
<dbReference type="EC" id="2.7.7.88" evidence="21"/>
<keyword evidence="6 21" id="KW-0808">Transferase</keyword>
<dbReference type="GO" id="GO:0004482">
    <property type="term" value="F:mRNA 5'-cap (guanine-N7-)-methyltransferase activity"/>
    <property type="evidence" value="ECO:0007669"/>
    <property type="project" value="InterPro"/>
</dbReference>
<feature type="domain" description="RdRp catalytic" evidence="23">
    <location>
        <begin position="594"/>
        <end position="792"/>
    </location>
</feature>
<organism evidence="25 26">
    <name type="scientific">Hemipteran arli-related virus OKIAV94</name>
    <dbReference type="NCBI Taxonomy" id="2746357"/>
    <lineage>
        <taxon>Viruses</taxon>
        <taxon>Riboviria</taxon>
        <taxon>Orthornavirae</taxon>
        <taxon>Negarnaviricota</taxon>
        <taxon>Haploviricotina</taxon>
        <taxon>Monjiviricetes</taxon>
        <taxon>Mononegavirales</taxon>
        <taxon>Lispiviridae</taxon>
        <taxon>Rivapovirus</taxon>
        <taxon>Rivapovirus aleyrodidae</taxon>
    </lineage>
</organism>
<evidence type="ECO:0000256" key="18">
    <source>
        <dbReference type="ARBA" id="ARBA00047332"/>
    </source>
</evidence>
<dbReference type="Pfam" id="PF14314">
    <property type="entry name" value="Methyltrans_Mon_2nd"/>
    <property type="match status" value="1"/>
</dbReference>
<keyword evidence="9 21" id="KW-0547">Nucleotide-binding</keyword>
<dbReference type="GO" id="GO:0044423">
    <property type="term" value="C:virion component"/>
    <property type="evidence" value="ECO:0007669"/>
    <property type="project" value="UniProtKB-KW"/>
</dbReference>
<feature type="compositionally biased region" description="Acidic residues" evidence="22">
    <location>
        <begin position="1"/>
        <end position="12"/>
    </location>
</feature>
<evidence type="ECO:0000259" key="24">
    <source>
        <dbReference type="PROSITE" id="PS51590"/>
    </source>
</evidence>
<sequence length="2138" mass="244214">MDSNEASDEDGEYVPPPYSPDLHLKTAIRPHMRNYLVNRIRKGPEYRVPLGVRLTYEHLMLTRLDLSGSLRVDSERLYGILLTPQTTPHYDTRPANAQVTSNYKLAKEFMSHAANYLIKDIADDEQAANLSSRIDSLILTDTIKNWLFYRDYWEVVRDCMKEKQISRNHILTKHRIGCHSYDVYTNCDFLIMRDNRENWLLDYQQVLMIFDTINSRFLGLLHASITRQLELEFLPSEDVMLALYKAGDDLVSALGNKAYDTLKLLEPLCIGVYLTRTETLAISRGFLPSIIESAPADEYSSLFISRIKDLLESLPLDNHLFEVFGLFRHFGHPTVDEVGGVQHLLSHAREDIQVDPVQLDKVTGAFIKMFVLEFIGQNKVWPPCSEREEGKYPVISKLLSEKPITFSEFALDIPLVEWSNVKLHQVFEFDDYEDFTELILDKALSPYREHWHHTLNRDVVNFRIEKNHPEYRRVLLQVLSMRELSCKKIREAIQSGEIPLSWLVIAYHAKEREMKILARLFAMMCLEIRLYFSMTEKNVSEKLYKYIPYQTTTWSDSELTKVMLNLSSLNTAANRSHRNLKGKALRKSKQCDTVFVNISLDFNKFNLRWRKESTDPIFSEIDNLFNTPGLYTYSHRFFETAFYYLSSGLCPPDILNANKNPKNPKQVLKDLWFESETTWIGQFGGQEGIRQKCWTIVIISALYAAQQELGIPGTIIGQGDNQVIVAAFTVPIAGMSAEEYIRDHIDDLNKRIEDYLSHLKLITGGIGMDLKLEESWVSTHLLNYGKEIICDGSYCSASLKKISRAYQETSEINPTLQNRVASIFSSAQGACLKGFDTLSPYIISVFESLNMLVKETSVGTMMGRELRNLLIQHNRTLDANLKLSFLLIPRECGGFPIQPYPTFLFRGHPDNLTMILPWIKFLGEKYPQARKLLDLIMSKELYSKSRDLTQLIQDPQSVNFKRPIQASNKIKQILSARVKSITKNVVLNSLMKTFDNKSLLRLVDFLSSITPCNPRVLNEIFRNSPDGVLLSILGKFYDMRTIKQVLPNKDANYLIQNIKESDHSTFLFLIIIDDELNRSTCLSELGKKVDDPREWLDRRQECSYKSANILREESWGKPIEGVTTPHPCEQTKLFPASGDCCSYELCKTSGFILYTFQQTENGHSLLFKRGPVVPYIGSGTSEKRSGPLLNYSKTERGIRSAQQILRITQWLVDPREGNQVPSLLSNIIKSRTDADETFLTYISGRHYGGSVLHRFSDVTSKHECRPGLRVNMFDKILFSSDSAAEFSRGKENYPILFQACFLYGLTLLHHLALYNPSFVSVGNRTYHQHFVCSGCTPLLEEKLLYSDQTPPTISTLSNCPIVFSKVDQSLVNIPISDLSSLQLTEPDINSPLFLNQSLDAAASVIISDLKSQTSVIVQGDLRTYHRVSSLTCLTVGYFSSIPIKRLFQHIAKIWILDNIHQVIRIAETRHLTFLDACAIVMSLIPDYSWNILKPFLCLPEIRDRVWPYMRQHSSGTEIFISGEGLGYACTQLALESFESLRLKSRPLDRRWFRVYLSTNAPGLSMQRAINIWVASLVITSNWTTYRDLSAMIRSSRQITQNSVTDGQLSLRRIIIGLSNIGPKLPPNNVLNKYRLCLSKVGVEPWLAPALMKDQVLPEVPNPILNWVGHGSVLSCAAKRIFKQIGLHQVIRLPHIHLSRTSTDPNVQERIPTVKRRHTRSDHKYRLASNFSTGYLKYANIICAEGLTQFRGSMHLAEGAGSVARMAAILFGSRVLIYNSLIDTSRTIYHRSYNFKPAELLDLGPEILVEGPTACFRTGGDITNLRTISEFSELAEKHKRVIDLVTCDAELSRDLPFSSGINLLTSFLEITTSVKVGALLIFKTYSLNSSLFEAQVAIWASHVRLARVITPMFSSHESHEVFLVGRKAHLAVSPSRVIITPETQSLLRNLNDFRLRKNPFLQNTKKDTLKDLFLFLDKIGFRLNIEESIAIFLNHIISTHEIRNLPHWGIRVAQNRAHESIRARLSLIGALTRLTRPSLPSQLSLGLSRSDSSFIQRNMETLINAFLLTQIVTREKITNNELLAEWHWIHKNKCYYSVKLHLDTWRDYYGKSLFRIIGYLSILEDRSLELPSVLVNTTR</sequence>
<evidence type="ECO:0000256" key="1">
    <source>
        <dbReference type="ARBA" id="ARBA00003132"/>
    </source>
</evidence>
<keyword evidence="3 21" id="KW-0696">RNA-directed RNA polymerase</keyword>
<comment type="function">
    <text evidence="21">RNA-directed RNA polymerase that catalyzes the transcription of viral mRNAs, their capping and polyadenylation. The template is composed of the viral RNA tightly encapsidated by the nucleoprotein (N). The viral polymerase binds to the genomic RNA at the 3' leader promoter, and transcribes subsequently all viral mRNAs with a decreasing efficiency. The first gene is the most transcribed, and the last the least transcribed. The viral phosphoprotein acts as a processivity factor. Capping is concomitant with initiation of mRNA transcription. Indeed, a GDP polyribonucleotidyl transferase (PRNTase) adds the cap structure when the nascent RNA chain length has reached few nucleotides. Ribose 2'-O methylation of viral mRNA cap precedes and facilitates subsequent guanine-N-7 methylation, both activities being carried by the viral polymerase. Polyadenylation of mRNAs occur by a stuttering mechanism at a slipery stop site present at the end viral genes. After finishing transcription of a mRNA, the polymerase can resume transcription of the downstream gene.</text>
</comment>
<keyword evidence="26" id="KW-1185">Reference proteome</keyword>
<dbReference type="GO" id="GO:0005524">
    <property type="term" value="F:ATP binding"/>
    <property type="evidence" value="ECO:0007669"/>
    <property type="project" value="UniProtKB-KW"/>
</dbReference>
<evidence type="ECO:0000259" key="23">
    <source>
        <dbReference type="PROSITE" id="PS50526"/>
    </source>
</evidence>
<comment type="catalytic activity">
    <reaction evidence="20 21">
        <text>GTP + H2O = GDP + phosphate + H(+)</text>
        <dbReference type="Rhea" id="RHEA:19669"/>
        <dbReference type="ChEBI" id="CHEBI:15377"/>
        <dbReference type="ChEBI" id="CHEBI:15378"/>
        <dbReference type="ChEBI" id="CHEBI:37565"/>
        <dbReference type="ChEBI" id="CHEBI:43474"/>
        <dbReference type="ChEBI" id="CHEBI:58189"/>
    </reaction>
</comment>
<dbReference type="Pfam" id="PF00946">
    <property type="entry name" value="Mononeg_RNA_pol"/>
    <property type="match status" value="1"/>
</dbReference>
<keyword evidence="15" id="KW-0511">Multifunctional enzyme</keyword>
<dbReference type="GO" id="GO:0030430">
    <property type="term" value="C:host cell cytoplasm"/>
    <property type="evidence" value="ECO:0007669"/>
    <property type="project" value="UniProtKB-SubCell"/>
</dbReference>
<dbReference type="GO" id="GO:0016787">
    <property type="term" value="F:hydrolase activity"/>
    <property type="evidence" value="ECO:0007669"/>
    <property type="project" value="UniProtKB-KW"/>
</dbReference>
<comment type="catalytic activity">
    <reaction evidence="17 21">
        <text>a 5'-end (5'-triphosphoguanosine)-(2'-O-methyladenylyl)-adenylyl-cytidylyl-adenosine in mRNA + S-adenosyl-L-methionine = a 5'-end (N(7)-methyl 5'-triphosphoguanosine)-(2'-O-methyladenylyl)-adenylyl-cytidylyl-adenosine in mRNA + S-adenosyl-L-homocysteine</text>
        <dbReference type="Rhea" id="RHEA:65440"/>
        <dbReference type="Rhea" id="RHEA-COMP:16798"/>
        <dbReference type="Rhea" id="RHEA-COMP:16801"/>
        <dbReference type="ChEBI" id="CHEBI:57856"/>
        <dbReference type="ChEBI" id="CHEBI:59789"/>
        <dbReference type="ChEBI" id="CHEBI:156482"/>
        <dbReference type="ChEBI" id="CHEBI:156483"/>
    </reaction>
</comment>
<dbReference type="InterPro" id="IPR014023">
    <property type="entry name" value="Mononeg_RNA_pol_cat"/>
</dbReference>
<comment type="catalytic activity">
    <reaction evidence="19">
        <text>a 5'-end (5'-triphosphoguanosine)-adenylyl-adenylyl-cytidylyl-adenosine in mRNA + 2 S-adenosyl-L-methionine = a 5'-end (N(7)-methyl 5'-triphosphoguanosine)-(2'-O-methyladenylyl)-adenylyl-cytidylyl-adenosine in mRNA + 2 S-adenosyl-L-homocysteine + H(+)</text>
        <dbReference type="Rhea" id="RHEA:65376"/>
        <dbReference type="Rhea" id="RHEA-COMP:16797"/>
        <dbReference type="Rhea" id="RHEA-COMP:16798"/>
        <dbReference type="ChEBI" id="CHEBI:15378"/>
        <dbReference type="ChEBI" id="CHEBI:57856"/>
        <dbReference type="ChEBI" id="CHEBI:59789"/>
        <dbReference type="ChEBI" id="CHEBI:156483"/>
        <dbReference type="ChEBI" id="CHEBI:156484"/>
        <dbReference type="EC" id="2.1.1.375"/>
    </reaction>
</comment>
<comment type="subcellular location">
    <subcellularLocation>
        <location evidence="21">Virion</location>
    </subcellularLocation>
    <subcellularLocation>
        <location evidence="21">Host cytoplasm</location>
    </subcellularLocation>
</comment>
<feature type="region of interest" description="Disordered" evidence="22">
    <location>
        <begin position="1"/>
        <end position="20"/>
    </location>
</feature>
<dbReference type="InterPro" id="IPR026890">
    <property type="entry name" value="Mononeg_mRNAcap"/>
</dbReference>
<evidence type="ECO:0000256" key="3">
    <source>
        <dbReference type="ARBA" id="ARBA00022484"/>
    </source>
</evidence>
<comment type="similarity">
    <text evidence="2 21">Belongs to the paramyxovirus L protein family.</text>
</comment>
<dbReference type="InterPro" id="IPR025786">
    <property type="entry name" value="Mononega_L_MeTrfase"/>
</dbReference>
<evidence type="ECO:0000256" key="12">
    <source>
        <dbReference type="ARBA" id="ARBA00022844"/>
    </source>
</evidence>
<keyword evidence="14 21" id="KW-0506">mRNA capping</keyword>
<evidence type="ECO:0000256" key="14">
    <source>
        <dbReference type="ARBA" id="ARBA00023042"/>
    </source>
</evidence>
<evidence type="ECO:0000256" key="4">
    <source>
        <dbReference type="ARBA" id="ARBA00022603"/>
    </source>
</evidence>
<dbReference type="Pfam" id="PF14318">
    <property type="entry name" value="Mononeg_mRNAcap"/>
    <property type="match status" value="1"/>
</dbReference>
<dbReference type="EC" id="2.1.1.-" evidence="21"/>
<protein>
    <recommendedName>
        <fullName evidence="21">RNA-directed RNA polymerase L</fullName>
        <shortName evidence="21">Protein L</shortName>
    </recommendedName>
    <alternativeName>
        <fullName evidence="21">Large structural protein</fullName>
    </alternativeName>
    <alternativeName>
        <fullName evidence="21">Replicase</fullName>
    </alternativeName>
    <alternativeName>
        <fullName evidence="21">Transcriptase</fullName>
    </alternativeName>
    <domain>
        <recommendedName>
            <fullName evidence="21">RNA-directed RNA polymerase</fullName>
            <ecNumber evidence="21">2.7.7.48</ecNumber>
        </recommendedName>
    </domain>
    <domain>
        <recommendedName>
            <fullName evidence="21">GTP phosphohydrolase</fullName>
            <ecNumber evidence="21">3.6.1.-</ecNumber>
        </recommendedName>
    </domain>
    <domain>
        <recommendedName>
            <fullName evidence="21">GDP polyribonucleotidyltransferase</fullName>
            <ecNumber evidence="21">2.7.7.88</ecNumber>
        </recommendedName>
        <alternativeName>
            <fullName evidence="21">PRNTase</fullName>
        </alternativeName>
    </domain>
    <domain>
        <recommendedName>
            <fullName evidence="21">mRNA (nucleoside-2'-O-)-methyltransferase</fullName>
            <shortName evidence="21">N1-2'-O-MTase</shortName>
            <ecNumber evidence="21">2.1.1.-</ecNumber>
        </recommendedName>
    </domain>
    <domain>
        <recommendedName>
            <fullName evidence="21">mRNA (guanine-N(7)-)-methyltransferase</fullName>
            <shortName evidence="21">G-N7-MTase</shortName>
        </recommendedName>
    </domain>
</protein>
<evidence type="ECO:0000256" key="9">
    <source>
        <dbReference type="ARBA" id="ARBA00022741"/>
    </source>
</evidence>
<comment type="function">
    <text evidence="1 21">RNA-directed RNA polymerase that catalyzes the replication of viral genomic RNA. The template is composed of the viral RNA tightly encapsidated by the nucleoprotein (N). The replicase mode is dependent on intracellular N protein concentration. In this mode, the polymerase replicates the whole viral genome without recognizing transcriptional signals, and the replicated genome is not caped or polyadenylated.</text>
</comment>
<keyword evidence="4 21" id="KW-0489">Methyltransferase</keyword>
<keyword evidence="10" id="KW-0378">Hydrolase</keyword>
<evidence type="ECO:0000256" key="11">
    <source>
        <dbReference type="ARBA" id="ARBA00022840"/>
    </source>
</evidence>
<evidence type="ECO:0000256" key="2">
    <source>
        <dbReference type="ARBA" id="ARBA00007934"/>
    </source>
</evidence>
<evidence type="ECO:0000256" key="16">
    <source>
        <dbReference type="ARBA" id="ARBA00024494"/>
    </source>
</evidence>
<reference evidence="25" key="1">
    <citation type="journal article" date="2019" name="PLoS Pathog.">
        <title>Re-assessing the diversity of negative strand RNA viruses in insects.</title>
        <authorList>
            <person name="Kafer S."/>
            <person name="Paraskevopoulou S."/>
            <person name="Zirkel F."/>
            <person name="Wieseke N."/>
            <person name="Donath A."/>
            <person name="Petersen M."/>
            <person name="Jones T.C."/>
            <person name="Liu S."/>
            <person name="Zhou X."/>
            <person name="Middendorf M."/>
            <person name="Junglen S."/>
            <person name="Misof B."/>
            <person name="Drosten C."/>
        </authorList>
    </citation>
    <scope>NUCLEOTIDE SEQUENCE</scope>
    <source>
        <strain evidence="25">OKIAV94</strain>
    </source>
</reference>
<evidence type="ECO:0000256" key="7">
    <source>
        <dbReference type="ARBA" id="ARBA00022691"/>
    </source>
</evidence>
<evidence type="ECO:0000256" key="22">
    <source>
        <dbReference type="SAM" id="MobiDB-lite"/>
    </source>
</evidence>
<keyword evidence="21" id="KW-1035">Host cytoplasm</keyword>
<dbReference type="Proteomes" id="UP000830710">
    <property type="component" value="Segment"/>
</dbReference>
<dbReference type="PROSITE" id="PS50526">
    <property type="entry name" value="RDRP_SSRNA_NEG_NONSEG"/>
    <property type="match status" value="1"/>
</dbReference>
<evidence type="ECO:0000256" key="6">
    <source>
        <dbReference type="ARBA" id="ARBA00022679"/>
    </source>
</evidence>